<dbReference type="GO" id="GO:0102208">
    <property type="term" value="F:2-polyprenyl-6-hydroxyphenol methylase activity"/>
    <property type="evidence" value="ECO:0007669"/>
    <property type="project" value="UniProtKB-EC"/>
</dbReference>
<keyword evidence="2" id="KW-0808">Transferase</keyword>
<dbReference type="PANTHER" id="PTHR43861:SF1">
    <property type="entry name" value="TRANS-ACONITATE 2-METHYLTRANSFERASE"/>
    <property type="match status" value="1"/>
</dbReference>
<evidence type="ECO:0000313" key="3">
    <source>
        <dbReference type="Proteomes" id="UP000184600"/>
    </source>
</evidence>
<keyword evidence="2" id="KW-0489">Methyltransferase</keyword>
<dbReference type="InterPro" id="IPR013216">
    <property type="entry name" value="Methyltransf_11"/>
</dbReference>
<accession>A0A1M7Z3C5</accession>
<dbReference type="PANTHER" id="PTHR43861">
    <property type="entry name" value="TRANS-ACONITATE 2-METHYLTRANSFERASE-RELATED"/>
    <property type="match status" value="1"/>
</dbReference>
<gene>
    <name evidence="2" type="primary">ubiG_3</name>
    <name evidence="2" type="ORF">VQ7734_04936</name>
</gene>
<reference evidence="3" key="1">
    <citation type="submission" date="2016-12" db="EMBL/GenBank/DDBJ databases">
        <authorList>
            <person name="Rodrigo-Torres L."/>
            <person name="Arahal R.D."/>
            <person name="Lucena T."/>
        </authorList>
    </citation>
    <scope>NUCLEOTIDE SEQUENCE [LARGE SCALE GENOMIC DNA]</scope>
</reference>
<dbReference type="GO" id="GO:0032259">
    <property type="term" value="P:methylation"/>
    <property type="evidence" value="ECO:0007669"/>
    <property type="project" value="UniProtKB-KW"/>
</dbReference>
<feature type="domain" description="Methyltransferase type 11" evidence="1">
    <location>
        <begin position="38"/>
        <end position="128"/>
    </location>
</feature>
<dbReference type="Gene3D" id="3.40.50.150">
    <property type="entry name" value="Vaccinia Virus protein VP39"/>
    <property type="match status" value="1"/>
</dbReference>
<sequence length="250" mass="28672">MTIFRDAHHYNNNSSVQAVEANYLIKKLNLDLDHKTLLDIGCGDGKISAFLHHQGAKVTGIDASKEMISFAQQHFPECQFRHLAAEHLAEIDHDFDVMTSFNCLHWVHGLDEALAAAKSRLKTNGVFFGLIYPKCHELWDAAAWVENLPAYQQMDLPDFSNPYHFYTRESFNQRLTAAGFTRTELWQESKQAGFDDQVKFKRYISGWLPHCGHYPESFIDDWFARYAELTGQPQSGGVIMKYDIIFFVAS</sequence>
<dbReference type="STRING" id="1117707.VQ7734_04936"/>
<dbReference type="AlphaFoldDB" id="A0A1M7Z3C5"/>
<protein>
    <submittedName>
        <fullName evidence="2">Ubiquinone biosynthesis O-methyltransferase</fullName>
        <ecNumber evidence="2">2.1.1.222</ecNumber>
    </submittedName>
</protein>
<proteinExistence type="predicted"/>
<dbReference type="Proteomes" id="UP000184600">
    <property type="component" value="Unassembled WGS sequence"/>
</dbReference>
<dbReference type="CDD" id="cd02440">
    <property type="entry name" value="AdoMet_MTases"/>
    <property type="match status" value="1"/>
</dbReference>
<dbReference type="SUPFAM" id="SSF53335">
    <property type="entry name" value="S-adenosyl-L-methionine-dependent methyltransferases"/>
    <property type="match status" value="1"/>
</dbReference>
<keyword evidence="3" id="KW-1185">Reference proteome</keyword>
<dbReference type="OrthoDB" id="9760689at2"/>
<evidence type="ECO:0000313" key="2">
    <source>
        <dbReference type="EMBL" id="SHO59156.1"/>
    </source>
</evidence>
<name>A0A1M7Z3C5_9VIBR</name>
<dbReference type="RefSeq" id="WP_073586573.1">
    <property type="nucleotide sequence ID" value="NZ_AP024897.1"/>
</dbReference>
<dbReference type="GO" id="GO:0008757">
    <property type="term" value="F:S-adenosylmethionine-dependent methyltransferase activity"/>
    <property type="evidence" value="ECO:0007669"/>
    <property type="project" value="InterPro"/>
</dbReference>
<organism evidence="2 3">
    <name type="scientific">Vibrio quintilis</name>
    <dbReference type="NCBI Taxonomy" id="1117707"/>
    <lineage>
        <taxon>Bacteria</taxon>
        <taxon>Pseudomonadati</taxon>
        <taxon>Pseudomonadota</taxon>
        <taxon>Gammaproteobacteria</taxon>
        <taxon>Vibrionales</taxon>
        <taxon>Vibrionaceae</taxon>
        <taxon>Vibrio</taxon>
    </lineage>
</organism>
<dbReference type="InterPro" id="IPR029063">
    <property type="entry name" value="SAM-dependent_MTases_sf"/>
</dbReference>
<keyword evidence="2" id="KW-0830">Ubiquinone</keyword>
<evidence type="ECO:0000259" key="1">
    <source>
        <dbReference type="Pfam" id="PF08241"/>
    </source>
</evidence>
<dbReference type="EMBL" id="FRFG01000099">
    <property type="protein sequence ID" value="SHO59156.1"/>
    <property type="molecule type" value="Genomic_DNA"/>
</dbReference>
<dbReference type="EC" id="2.1.1.222" evidence="2"/>
<dbReference type="Pfam" id="PF08241">
    <property type="entry name" value="Methyltransf_11"/>
    <property type="match status" value="1"/>
</dbReference>